<gene>
    <name evidence="2" type="ORF">PYM288_LOCUS7464</name>
</gene>
<keyword evidence="1" id="KW-0472">Membrane</keyword>
<evidence type="ECO:0000256" key="1">
    <source>
        <dbReference type="SAM" id="Phobius"/>
    </source>
</evidence>
<proteinExistence type="predicted"/>
<evidence type="ECO:0000313" key="3">
    <source>
        <dbReference type="Proteomes" id="UP000663854"/>
    </source>
</evidence>
<name>A0A813WSB8_9BILA</name>
<sequence>MIFCQERKFFHLDKGIYYCCLPLLNNMIEKTTITMNCSKVIFYIVLVICIIQVELSFQSRDINSDMLKKLVLAASKSDDCSRRVAVQEPIPLRFRRAPIRDKFPCVIKVK</sequence>
<keyword evidence="1" id="KW-1133">Transmembrane helix</keyword>
<organism evidence="2 3">
    <name type="scientific">Rotaria sordida</name>
    <dbReference type="NCBI Taxonomy" id="392033"/>
    <lineage>
        <taxon>Eukaryota</taxon>
        <taxon>Metazoa</taxon>
        <taxon>Spiralia</taxon>
        <taxon>Gnathifera</taxon>
        <taxon>Rotifera</taxon>
        <taxon>Eurotatoria</taxon>
        <taxon>Bdelloidea</taxon>
        <taxon>Philodinida</taxon>
        <taxon>Philodinidae</taxon>
        <taxon>Rotaria</taxon>
    </lineage>
</organism>
<dbReference type="Proteomes" id="UP000663854">
    <property type="component" value="Unassembled WGS sequence"/>
</dbReference>
<evidence type="ECO:0000313" key="2">
    <source>
        <dbReference type="EMBL" id="CAF0859111.1"/>
    </source>
</evidence>
<dbReference type="AlphaFoldDB" id="A0A813WSB8"/>
<protein>
    <submittedName>
        <fullName evidence="2">Uncharacterized protein</fullName>
    </submittedName>
</protein>
<comment type="caution">
    <text evidence="2">The sequence shown here is derived from an EMBL/GenBank/DDBJ whole genome shotgun (WGS) entry which is preliminary data.</text>
</comment>
<dbReference type="EMBL" id="CAJNOH010000091">
    <property type="protein sequence ID" value="CAF0859111.1"/>
    <property type="molecule type" value="Genomic_DNA"/>
</dbReference>
<keyword evidence="1" id="KW-0812">Transmembrane</keyword>
<reference evidence="2" key="1">
    <citation type="submission" date="2021-02" db="EMBL/GenBank/DDBJ databases">
        <authorList>
            <person name="Nowell W R."/>
        </authorList>
    </citation>
    <scope>NUCLEOTIDE SEQUENCE</scope>
</reference>
<feature type="transmembrane region" description="Helical" evidence="1">
    <location>
        <begin position="40"/>
        <end position="57"/>
    </location>
</feature>
<accession>A0A813WSB8</accession>